<dbReference type="EMBL" id="CAJNOM010000352">
    <property type="protein sequence ID" value="CAF1384475.1"/>
    <property type="molecule type" value="Genomic_DNA"/>
</dbReference>
<sequence>MASVGSWNKNSHLVIRVSSGLSAHSLVDILNDFVVMEINATTSTNIIVGYTTDTLINVCMQMSIQPTEI</sequence>
<protein>
    <submittedName>
        <fullName evidence="1">Uncharacterized protein</fullName>
    </submittedName>
</protein>
<comment type="caution">
    <text evidence="1">The sequence shown here is derived from an EMBL/GenBank/DDBJ whole genome shotgun (WGS) entry which is preliminary data.</text>
</comment>
<accession>A0A815J4M2</accession>
<dbReference type="OrthoDB" id="5865932at2759"/>
<reference evidence="1" key="1">
    <citation type="submission" date="2021-02" db="EMBL/GenBank/DDBJ databases">
        <authorList>
            <person name="Nowell W R."/>
        </authorList>
    </citation>
    <scope>NUCLEOTIDE SEQUENCE</scope>
</reference>
<evidence type="ECO:0000313" key="2">
    <source>
        <dbReference type="EMBL" id="CAF1384475.1"/>
    </source>
</evidence>
<dbReference type="EMBL" id="CAJNOI010001028">
    <property type="protein sequence ID" value="CAF1374504.1"/>
    <property type="molecule type" value="Genomic_DNA"/>
</dbReference>
<dbReference type="AlphaFoldDB" id="A0A815J4M2"/>
<proteinExistence type="predicted"/>
<dbReference type="Proteomes" id="UP000663877">
    <property type="component" value="Unassembled WGS sequence"/>
</dbReference>
<name>A0A815J4M2_9BILA</name>
<organism evidence="1 4">
    <name type="scientific">Adineta steineri</name>
    <dbReference type="NCBI Taxonomy" id="433720"/>
    <lineage>
        <taxon>Eukaryota</taxon>
        <taxon>Metazoa</taxon>
        <taxon>Spiralia</taxon>
        <taxon>Gnathifera</taxon>
        <taxon>Rotifera</taxon>
        <taxon>Eurotatoria</taxon>
        <taxon>Bdelloidea</taxon>
        <taxon>Adinetida</taxon>
        <taxon>Adinetidae</taxon>
        <taxon>Adineta</taxon>
    </lineage>
</organism>
<keyword evidence="3" id="KW-1185">Reference proteome</keyword>
<evidence type="ECO:0000313" key="4">
    <source>
        <dbReference type="Proteomes" id="UP000663877"/>
    </source>
</evidence>
<evidence type="ECO:0000313" key="1">
    <source>
        <dbReference type="EMBL" id="CAF1374504.1"/>
    </source>
</evidence>
<evidence type="ECO:0000313" key="3">
    <source>
        <dbReference type="Proteomes" id="UP000663832"/>
    </source>
</evidence>
<gene>
    <name evidence="1" type="ORF">BJG266_LOCUS36215</name>
    <name evidence="2" type="ORF">QVE165_LOCUS35851</name>
</gene>
<dbReference type="Proteomes" id="UP000663832">
    <property type="component" value="Unassembled WGS sequence"/>
</dbReference>